<dbReference type="InterPro" id="IPR013324">
    <property type="entry name" value="RNA_pol_sigma_r3/r4-like"/>
</dbReference>
<keyword evidence="4" id="KW-0238">DNA-binding</keyword>
<comment type="similarity">
    <text evidence="1 3">Belongs to the UPF0122 family.</text>
</comment>
<dbReference type="PANTHER" id="PTHR40083">
    <property type="entry name" value="UPF0122 PROTEIN CBO2450/CLC_2298"/>
    <property type="match status" value="1"/>
</dbReference>
<name>A0A4V2J439_9BACL</name>
<comment type="caution">
    <text evidence="4">The sequence shown here is derived from an EMBL/GenBank/DDBJ whole genome shotgun (WGS) entry which is preliminary data.</text>
</comment>
<evidence type="ECO:0000313" key="4">
    <source>
        <dbReference type="EMBL" id="TBL77699.1"/>
    </source>
</evidence>
<dbReference type="Pfam" id="PF04297">
    <property type="entry name" value="UPF0122"/>
    <property type="match status" value="1"/>
</dbReference>
<dbReference type="HAMAP" id="MF_00245">
    <property type="entry name" value="UPF0122"/>
    <property type="match status" value="1"/>
</dbReference>
<gene>
    <name evidence="4" type="ORF">EYB31_16270</name>
</gene>
<protein>
    <recommendedName>
        <fullName evidence="3">UPF0122 protein EYB31_16270</fullName>
    </recommendedName>
</protein>
<reference evidence="4 5" key="1">
    <citation type="submission" date="2019-02" db="EMBL/GenBank/DDBJ databases">
        <title>Paenibacillus sp. nov., isolated from surface-sterilized tissue of Thalictrum simplex L.</title>
        <authorList>
            <person name="Tuo L."/>
        </authorList>
    </citation>
    <scope>NUCLEOTIDE SEQUENCE [LARGE SCALE GENOMIC DNA]</scope>
    <source>
        <strain evidence="4 5">N2SHLJ1</strain>
    </source>
</reference>
<evidence type="ECO:0000313" key="5">
    <source>
        <dbReference type="Proteomes" id="UP000293142"/>
    </source>
</evidence>
<dbReference type="InterPro" id="IPR007394">
    <property type="entry name" value="UPF0122"/>
</dbReference>
<dbReference type="SUPFAM" id="SSF88659">
    <property type="entry name" value="Sigma3 and sigma4 domains of RNA polymerase sigma factors"/>
    <property type="match status" value="1"/>
</dbReference>
<dbReference type="Gene3D" id="1.10.10.10">
    <property type="entry name" value="Winged helix-like DNA-binding domain superfamily/Winged helix DNA-binding domain"/>
    <property type="match status" value="1"/>
</dbReference>
<keyword evidence="5" id="KW-1185">Reference proteome</keyword>
<evidence type="ECO:0000256" key="2">
    <source>
        <dbReference type="ARBA" id="ARBA00024764"/>
    </source>
</evidence>
<dbReference type="AlphaFoldDB" id="A0A4V2J439"/>
<dbReference type="EMBL" id="SIRE01000011">
    <property type="protein sequence ID" value="TBL77699.1"/>
    <property type="molecule type" value="Genomic_DNA"/>
</dbReference>
<proteinExistence type="inferred from homology"/>
<dbReference type="InterPro" id="IPR054831">
    <property type="entry name" value="UPF0122_fam_protein"/>
</dbReference>
<dbReference type="InterPro" id="IPR036388">
    <property type="entry name" value="WH-like_DNA-bd_sf"/>
</dbReference>
<dbReference type="PANTHER" id="PTHR40083:SF1">
    <property type="entry name" value="UPF0122 PROTEIN YLXM"/>
    <property type="match status" value="1"/>
</dbReference>
<evidence type="ECO:0000256" key="3">
    <source>
        <dbReference type="HAMAP-Rule" id="MF_00245"/>
    </source>
</evidence>
<evidence type="ECO:0000256" key="1">
    <source>
        <dbReference type="ARBA" id="ARBA00008720"/>
    </source>
</evidence>
<comment type="function">
    <text evidence="2 3">Might take part in the signal recognition particle (SRP) pathway. This is inferred from the conservation of its genetic proximity to ftsY/ffh. May be a regulatory protein.</text>
</comment>
<sequence length="135" mass="15613">MINNVAVKCLTLTEVSAVTEPLIESEALEKTNRINLLFDFYEALLTEKQQMFLKAYFHDDYTLGEIAAEFQISRQAVFEHIKRAEQSLMDYEHKLQLLEKHERRLAASREIGKLLEDAGPALSRQVNSLLDRMLD</sequence>
<dbReference type="GO" id="GO:0003677">
    <property type="term" value="F:DNA binding"/>
    <property type="evidence" value="ECO:0007669"/>
    <property type="project" value="UniProtKB-KW"/>
</dbReference>
<organism evidence="4 5">
    <name type="scientific">Paenibacillus thalictri</name>
    <dbReference type="NCBI Taxonomy" id="2527873"/>
    <lineage>
        <taxon>Bacteria</taxon>
        <taxon>Bacillati</taxon>
        <taxon>Bacillota</taxon>
        <taxon>Bacilli</taxon>
        <taxon>Bacillales</taxon>
        <taxon>Paenibacillaceae</taxon>
        <taxon>Paenibacillus</taxon>
    </lineage>
</organism>
<accession>A0A4V2J439</accession>
<dbReference type="NCBIfam" id="NF045758">
    <property type="entry name" value="YlxM"/>
    <property type="match status" value="1"/>
</dbReference>
<dbReference type="Proteomes" id="UP000293142">
    <property type="component" value="Unassembled WGS sequence"/>
</dbReference>
<dbReference type="OrthoDB" id="6392at2"/>